<gene>
    <name evidence="1" type="ORF">CVIRNUC_003200</name>
</gene>
<sequence>MYPAMDEELEDEQCLPLTGVSCGEIDEALRSLSESAREGPVKTFEQTRKLLKQTSQLRDTLLDGQCDTDSLRRSLHGFVEHGGIQVLVEVLQKCLKSNCLLLWSAEDTFDTSEGFKRSFHILEVLGGPNGVEAWCQAPEHEQAAGIKIVAASMEAAQDGKFLDLRMQDAYNVVKCLQDLACASCATAAVFVSCGGLSNLAAVLSWPAEGMRHARWAASVVMTDAVTKALPLETCASWRVAPDSVQAVSCLVTALNLYNVHGRDFLYESSVEGILHVLRHLGQSPAYLGIVTGVMEIFETGDVMFQKLRSNVRDSHVKDLATSVGLMCFPAGLEGPEPMAFRPRSLLRLLSGKSAADEGPTYTPLPIC</sequence>
<name>A0AAV1I0L9_9CHLO</name>
<evidence type="ECO:0000313" key="1">
    <source>
        <dbReference type="EMBL" id="CAK0764852.1"/>
    </source>
</evidence>
<keyword evidence="2" id="KW-1185">Reference proteome</keyword>
<dbReference type="AlphaFoldDB" id="A0AAV1I0L9"/>
<comment type="caution">
    <text evidence="1">The sequence shown here is derived from an EMBL/GenBank/DDBJ whole genome shotgun (WGS) entry which is preliminary data.</text>
</comment>
<dbReference type="EMBL" id="CAUYUE010000004">
    <property type="protein sequence ID" value="CAK0764852.1"/>
    <property type="molecule type" value="Genomic_DNA"/>
</dbReference>
<proteinExistence type="predicted"/>
<accession>A0AAV1I0L9</accession>
<protein>
    <submittedName>
        <fullName evidence="1">Uncharacterized protein</fullName>
    </submittedName>
</protein>
<dbReference type="Proteomes" id="UP001314263">
    <property type="component" value="Unassembled WGS sequence"/>
</dbReference>
<organism evidence="1 2">
    <name type="scientific">Coccomyxa viridis</name>
    <dbReference type="NCBI Taxonomy" id="1274662"/>
    <lineage>
        <taxon>Eukaryota</taxon>
        <taxon>Viridiplantae</taxon>
        <taxon>Chlorophyta</taxon>
        <taxon>core chlorophytes</taxon>
        <taxon>Trebouxiophyceae</taxon>
        <taxon>Trebouxiophyceae incertae sedis</taxon>
        <taxon>Coccomyxaceae</taxon>
        <taxon>Coccomyxa</taxon>
    </lineage>
</organism>
<evidence type="ECO:0000313" key="2">
    <source>
        <dbReference type="Proteomes" id="UP001314263"/>
    </source>
</evidence>
<reference evidence="1 2" key="1">
    <citation type="submission" date="2023-10" db="EMBL/GenBank/DDBJ databases">
        <authorList>
            <person name="Maclean D."/>
            <person name="Macfadyen A."/>
        </authorList>
    </citation>
    <scope>NUCLEOTIDE SEQUENCE [LARGE SCALE GENOMIC DNA]</scope>
</reference>